<reference evidence="6" key="1">
    <citation type="submission" date="2015-04" db="EMBL/GenBank/DDBJ databases">
        <title>Carnobacterium maltaromaticum LMA28 complete chromosome sequence.</title>
        <authorList>
            <person name="Borges F."/>
            <person name="Cailliez-Grimal C."/>
        </authorList>
    </citation>
    <scope>NUCLEOTIDE SEQUENCE [LARGE SCALE GENOMIC DNA]</scope>
    <source>
        <strain evidence="6">LMA28</strain>
        <plasmid evidence="6">megaplasmid</plasmid>
    </source>
</reference>
<evidence type="ECO:0000256" key="3">
    <source>
        <dbReference type="ARBA" id="ARBA00022692"/>
    </source>
</evidence>
<dbReference type="InterPro" id="IPR005226">
    <property type="entry name" value="UPF0014_fam"/>
</dbReference>
<dbReference type="PANTHER" id="PTHR30028">
    <property type="entry name" value="UPF0014 INNER MEMBRANE PROTEIN YBBM-RELATED"/>
    <property type="match status" value="1"/>
</dbReference>
<keyword evidence="3" id="KW-0812">Transmembrane</keyword>
<dbReference type="AlphaFoldDB" id="A0A0R2KLN3"/>
<dbReference type="GO" id="GO:0005886">
    <property type="term" value="C:plasma membrane"/>
    <property type="evidence" value="ECO:0007669"/>
    <property type="project" value="TreeGrafter"/>
</dbReference>
<comment type="subcellular location">
    <subcellularLocation>
        <location evidence="1">Membrane</location>
        <topology evidence="1">Multi-pass membrane protein</topology>
    </subcellularLocation>
</comment>
<dbReference type="PANTHER" id="PTHR30028:SF0">
    <property type="entry name" value="PROTEIN ALUMINUM SENSITIVE 3"/>
    <property type="match status" value="1"/>
</dbReference>
<accession>A0A0R2KLN3</accession>
<keyword evidence="6" id="KW-0614">Plasmid</keyword>
<evidence type="ECO:0000256" key="1">
    <source>
        <dbReference type="ARBA" id="ARBA00004141"/>
    </source>
</evidence>
<comment type="similarity">
    <text evidence="2">Belongs to the UPF0014 family.</text>
</comment>
<protein>
    <submittedName>
        <fullName evidence="6">Putative permease of an ABC transporter</fullName>
    </submittedName>
</protein>
<geneLocation type="plasmid" evidence="6">
    <name>megaplasmid</name>
</geneLocation>
<proteinExistence type="inferred from homology"/>
<evidence type="ECO:0000256" key="4">
    <source>
        <dbReference type="ARBA" id="ARBA00022989"/>
    </source>
</evidence>
<dbReference type="RefSeq" id="WP_034558288.1">
    <property type="nucleotide sequence ID" value="NZ_CBCPHT010000009.1"/>
</dbReference>
<dbReference type="EMBL" id="LN846931">
    <property type="protein sequence ID" value="CRI06607.1"/>
    <property type="molecule type" value="Genomic_DNA"/>
</dbReference>
<dbReference type="GeneID" id="83607606"/>
<gene>
    <name evidence="6" type="primary">ybbM</name>
    <name evidence="6" type="ORF">BN424_mp0065</name>
</gene>
<reference evidence="6" key="2">
    <citation type="submission" date="2015-04" db="EMBL/GenBank/DDBJ databases">
        <title>Carnobacterium maltaromaticum LMA28 plasmids.</title>
        <authorList>
            <person name="Cailliez-Grimal C."/>
            <person name="Iskandar C."/>
        </authorList>
    </citation>
    <scope>NUCLEOTIDE SEQUENCE [LARGE SCALE GENOMIC DNA]</scope>
    <source>
        <strain evidence="6">LMA28</strain>
        <plasmid evidence="6">megaplasmid</plasmid>
    </source>
</reference>
<keyword evidence="5" id="KW-0472">Membrane</keyword>
<dbReference type="Pfam" id="PF03649">
    <property type="entry name" value="UPF0014"/>
    <property type="match status" value="1"/>
</dbReference>
<sequence>MNLAINNASLLFATALVGIALIVVYKEKLGLGKDILIGVVRAVIQLVAVGFLLGYVFNLNNIIVTLALVLVIIFNASFNAGKKSNGISNAFKISFIAILTATSLTLVVLLLSGAVLFIPSQVIPISGMIASNSMIAIGICYRNLNAKFKDQRQQVLEKLALGANLKQASITIVRDSIRSGMLPTIESAKTIGIVSLPGMMSGLMFAGVDPTHAIKYQIMVTFMLLSTTSIASVMASYMAYKEFYTESKQLKN</sequence>
<name>A0A0R2KLN3_CARML</name>
<keyword evidence="4" id="KW-1133">Transmembrane helix</keyword>
<organism evidence="6">
    <name type="scientific">Carnobacterium maltaromaticum</name>
    <name type="common">Carnobacterium piscicola</name>
    <dbReference type="NCBI Taxonomy" id="2751"/>
    <lineage>
        <taxon>Bacteria</taxon>
        <taxon>Bacillati</taxon>
        <taxon>Bacillota</taxon>
        <taxon>Bacilli</taxon>
        <taxon>Lactobacillales</taxon>
        <taxon>Carnobacteriaceae</taxon>
        <taxon>Carnobacterium</taxon>
    </lineage>
</organism>
<evidence type="ECO:0000313" key="6">
    <source>
        <dbReference type="EMBL" id="CRI06607.1"/>
    </source>
</evidence>
<evidence type="ECO:0000256" key="2">
    <source>
        <dbReference type="ARBA" id="ARBA00005268"/>
    </source>
</evidence>
<evidence type="ECO:0000256" key="5">
    <source>
        <dbReference type="ARBA" id="ARBA00023136"/>
    </source>
</evidence>